<dbReference type="Proteomes" id="UP000030762">
    <property type="component" value="Unassembled WGS sequence"/>
</dbReference>
<dbReference type="Gene3D" id="1.25.40.20">
    <property type="entry name" value="Ankyrin repeat-containing domain"/>
    <property type="match status" value="2"/>
</dbReference>
<reference evidence="4 5" key="1">
    <citation type="submission" date="2012-04" db="EMBL/GenBank/DDBJ databases">
        <title>The Genome Sequence of Saprolegnia declina VS20.</title>
        <authorList>
            <consortium name="The Broad Institute Genome Sequencing Platform"/>
            <person name="Russ C."/>
            <person name="Nusbaum C."/>
            <person name="Tyler B."/>
            <person name="van West P."/>
            <person name="Dieguez-Uribeondo J."/>
            <person name="de Bruijn I."/>
            <person name="Tripathy S."/>
            <person name="Jiang R."/>
            <person name="Young S.K."/>
            <person name="Zeng Q."/>
            <person name="Gargeya S."/>
            <person name="Fitzgerald M."/>
            <person name="Haas B."/>
            <person name="Abouelleil A."/>
            <person name="Alvarado L."/>
            <person name="Arachchi H.M."/>
            <person name="Berlin A."/>
            <person name="Chapman S.B."/>
            <person name="Goldberg J."/>
            <person name="Griggs A."/>
            <person name="Gujja S."/>
            <person name="Hansen M."/>
            <person name="Howarth C."/>
            <person name="Imamovic A."/>
            <person name="Larimer J."/>
            <person name="McCowen C."/>
            <person name="Montmayeur A."/>
            <person name="Murphy C."/>
            <person name="Neiman D."/>
            <person name="Pearson M."/>
            <person name="Priest M."/>
            <person name="Roberts A."/>
            <person name="Saif S."/>
            <person name="Shea T."/>
            <person name="Sisk P."/>
            <person name="Sykes S."/>
            <person name="Wortman J."/>
            <person name="Nusbaum C."/>
            <person name="Birren B."/>
        </authorList>
    </citation>
    <scope>NUCLEOTIDE SEQUENCE [LARGE SCALE GENOMIC DNA]</scope>
    <source>
        <strain evidence="4 5">VS20</strain>
    </source>
</reference>
<dbReference type="AlphaFoldDB" id="T0RMY0"/>
<dbReference type="PROSITE" id="PS50297">
    <property type="entry name" value="ANK_REP_REGION"/>
    <property type="match status" value="4"/>
</dbReference>
<dbReference type="Pfam" id="PF12796">
    <property type="entry name" value="Ank_2"/>
    <property type="match status" value="2"/>
</dbReference>
<evidence type="ECO:0000313" key="4">
    <source>
        <dbReference type="EMBL" id="EQC33708.1"/>
    </source>
</evidence>
<evidence type="ECO:0000256" key="2">
    <source>
        <dbReference type="ARBA" id="ARBA00023043"/>
    </source>
</evidence>
<name>T0RMY0_SAPDV</name>
<keyword evidence="2 3" id="KW-0040">ANK repeat</keyword>
<accession>T0RMY0</accession>
<feature type="repeat" description="ANK" evidence="3">
    <location>
        <begin position="148"/>
        <end position="180"/>
    </location>
</feature>
<dbReference type="InParanoid" id="T0RMY0"/>
<dbReference type="GeneID" id="19949539"/>
<dbReference type="InterPro" id="IPR036770">
    <property type="entry name" value="Ankyrin_rpt-contain_sf"/>
</dbReference>
<evidence type="ECO:0000313" key="5">
    <source>
        <dbReference type="Proteomes" id="UP000030762"/>
    </source>
</evidence>
<dbReference type="PANTHER" id="PTHR24171">
    <property type="entry name" value="ANKYRIN REPEAT DOMAIN-CONTAINING PROTEIN 39-RELATED"/>
    <property type="match status" value="1"/>
</dbReference>
<feature type="repeat" description="ANK" evidence="3">
    <location>
        <begin position="78"/>
        <end position="102"/>
    </location>
</feature>
<dbReference type="STRING" id="1156394.T0RMY0"/>
<feature type="repeat" description="ANK" evidence="3">
    <location>
        <begin position="45"/>
        <end position="77"/>
    </location>
</feature>
<evidence type="ECO:0000256" key="1">
    <source>
        <dbReference type="ARBA" id="ARBA00022737"/>
    </source>
</evidence>
<dbReference type="OrthoDB" id="194358at2759"/>
<dbReference type="SMART" id="SM00248">
    <property type="entry name" value="ANK"/>
    <property type="match status" value="6"/>
</dbReference>
<protein>
    <submittedName>
        <fullName evidence="4">Uncharacterized protein</fullName>
    </submittedName>
</protein>
<dbReference type="eggNOG" id="KOG4177">
    <property type="taxonomic scope" value="Eukaryota"/>
</dbReference>
<proteinExistence type="predicted"/>
<dbReference type="SUPFAM" id="SSF48403">
    <property type="entry name" value="Ankyrin repeat"/>
    <property type="match status" value="1"/>
</dbReference>
<sequence>MSIDAPYLRQTLLEAASEGDIDVILETLENGASIDGLVNSVEPGSGFTALHHACVRGDIELACFLLRHGSVTDVCDKFRKTPLHYACHFGHTQVAFVLLDSGRVDVQKLYDNNEAKLTCLQTAAARGHTTILHLLLVHGDSVDGPNEAGETALHLAAAENHFDAVVVLLRCGADIAARTPQGDSPLHYACRAGAMSTASLLVRLGVSIHLTNTDDPPRSCLEMARVFGHSVLANAIIAEAQQRRDLLTGEDAVRVRAATAALEIARATCLEAQARVKEQRAAAAWAQKVDERRAIGLYLHDVRTGKSILEALRAFDAFPHLQKV</sequence>
<dbReference type="PANTHER" id="PTHR24171:SF10">
    <property type="entry name" value="ANKYRIN REPEAT DOMAIN-CONTAINING PROTEIN 29-LIKE"/>
    <property type="match status" value="1"/>
</dbReference>
<keyword evidence="5" id="KW-1185">Reference proteome</keyword>
<dbReference type="OMA" id="SIHQTNV"/>
<dbReference type="RefSeq" id="XP_008612931.1">
    <property type="nucleotide sequence ID" value="XM_008614709.1"/>
</dbReference>
<gene>
    <name evidence="4" type="ORF">SDRG_08812</name>
</gene>
<dbReference type="EMBL" id="JH767158">
    <property type="protein sequence ID" value="EQC33708.1"/>
    <property type="molecule type" value="Genomic_DNA"/>
</dbReference>
<keyword evidence="1" id="KW-0677">Repeat</keyword>
<feature type="repeat" description="ANK" evidence="3">
    <location>
        <begin position="181"/>
        <end position="213"/>
    </location>
</feature>
<organism evidence="4 5">
    <name type="scientific">Saprolegnia diclina (strain VS20)</name>
    <dbReference type="NCBI Taxonomy" id="1156394"/>
    <lineage>
        <taxon>Eukaryota</taxon>
        <taxon>Sar</taxon>
        <taxon>Stramenopiles</taxon>
        <taxon>Oomycota</taxon>
        <taxon>Saprolegniomycetes</taxon>
        <taxon>Saprolegniales</taxon>
        <taxon>Saprolegniaceae</taxon>
        <taxon>Saprolegnia</taxon>
    </lineage>
</organism>
<dbReference type="PROSITE" id="PS50088">
    <property type="entry name" value="ANK_REPEAT"/>
    <property type="match status" value="4"/>
</dbReference>
<dbReference type="VEuPathDB" id="FungiDB:SDRG_08812"/>
<dbReference type="InterPro" id="IPR002110">
    <property type="entry name" value="Ankyrin_rpt"/>
</dbReference>
<evidence type="ECO:0000256" key="3">
    <source>
        <dbReference type="PROSITE-ProRule" id="PRU00023"/>
    </source>
</evidence>